<protein>
    <recommendedName>
        <fullName evidence="5">Reverse transcriptase domain-containing protein</fullName>
    </recommendedName>
</protein>
<gene>
    <name evidence="3" type="ORF">ANN_10889</name>
</gene>
<evidence type="ECO:0000313" key="4">
    <source>
        <dbReference type="Proteomes" id="UP001148838"/>
    </source>
</evidence>
<organism evidence="3 4">
    <name type="scientific">Periplaneta americana</name>
    <name type="common">American cockroach</name>
    <name type="synonym">Blatta americana</name>
    <dbReference type="NCBI Taxonomy" id="6978"/>
    <lineage>
        <taxon>Eukaryota</taxon>
        <taxon>Metazoa</taxon>
        <taxon>Ecdysozoa</taxon>
        <taxon>Arthropoda</taxon>
        <taxon>Hexapoda</taxon>
        <taxon>Insecta</taxon>
        <taxon>Pterygota</taxon>
        <taxon>Neoptera</taxon>
        <taxon>Polyneoptera</taxon>
        <taxon>Dictyoptera</taxon>
        <taxon>Blattodea</taxon>
        <taxon>Blattoidea</taxon>
        <taxon>Blattidae</taxon>
        <taxon>Blattinae</taxon>
        <taxon>Periplaneta</taxon>
    </lineage>
</organism>
<dbReference type="EMBL" id="JAJSOF020000015">
    <property type="protein sequence ID" value="KAJ4441040.1"/>
    <property type="molecule type" value="Genomic_DNA"/>
</dbReference>
<evidence type="ECO:0008006" key="5">
    <source>
        <dbReference type="Google" id="ProtNLM"/>
    </source>
</evidence>
<dbReference type="PANTHER" id="PTHR46184:SF5">
    <property type="entry name" value="UNCONVENTIONAL MYOSIN-IXA-LIKE"/>
    <property type="match status" value="1"/>
</dbReference>
<dbReference type="Proteomes" id="UP001148838">
    <property type="component" value="Unassembled WGS sequence"/>
</dbReference>
<sequence>MIALTTNLEYAIREVQDNREDLELNGLHQLLVCADDVNMLGENPRTIRENTRILLEASKEIGLEVNPEKTKCLRWAGHVARMGESRNAYRVLVGRPKGKRPLGRPRHRWEDNIKMDLREVGYDGRDWINLAQDRDQWRAYVRAAMNLQVMEMREKNLDLMRQDIVGVLKNSSMAFVRELVGADPVAVFRWAIVRAFFRGYFAFHEAGRRHRLCRDGNKPSAIQSRYRNHTPNENLISFSSPKHNINIAGSSRLSYGYQKQRSINNNESQVGLNTSPNRMSWPQFLNTNTTSFQQRNEREVPPTALCDVKSVTSLGLDNQDSTRTRRDSLSRQQGALERVLCPDDAKVLERASQIVMYVAF</sequence>
<evidence type="ECO:0000313" key="3">
    <source>
        <dbReference type="EMBL" id="KAJ4441040.1"/>
    </source>
</evidence>
<dbReference type="InterPro" id="IPR046987">
    <property type="entry name" value="Myo9"/>
</dbReference>
<keyword evidence="4" id="KW-1185">Reference proteome</keyword>
<name>A0ABQ8T3H7_PERAM</name>
<proteinExistence type="predicted"/>
<comment type="caution">
    <text evidence="3">The sequence shown here is derived from an EMBL/GenBank/DDBJ whole genome shotgun (WGS) entry which is preliminary data.</text>
</comment>
<keyword evidence="2" id="KW-0963">Cytoplasm</keyword>
<evidence type="ECO:0000256" key="1">
    <source>
        <dbReference type="ARBA" id="ARBA00004496"/>
    </source>
</evidence>
<accession>A0ABQ8T3H7</accession>
<reference evidence="3 4" key="1">
    <citation type="journal article" date="2022" name="Allergy">
        <title>Genome assembly and annotation of Periplaneta americana reveal a comprehensive cockroach allergen profile.</title>
        <authorList>
            <person name="Wang L."/>
            <person name="Xiong Q."/>
            <person name="Saelim N."/>
            <person name="Wang L."/>
            <person name="Nong W."/>
            <person name="Wan A.T."/>
            <person name="Shi M."/>
            <person name="Liu X."/>
            <person name="Cao Q."/>
            <person name="Hui J.H.L."/>
            <person name="Sookrung N."/>
            <person name="Leung T.F."/>
            <person name="Tungtrongchitr A."/>
            <person name="Tsui S.K.W."/>
        </authorList>
    </citation>
    <scope>NUCLEOTIDE SEQUENCE [LARGE SCALE GENOMIC DNA]</scope>
    <source>
        <strain evidence="3">PWHHKU_190912</strain>
    </source>
</reference>
<dbReference type="PANTHER" id="PTHR46184">
    <property type="entry name" value="UNCONVENTIONAL MYOSIN-IXB-LIKE PROTEIN"/>
    <property type="match status" value="1"/>
</dbReference>
<evidence type="ECO:0000256" key="2">
    <source>
        <dbReference type="ARBA" id="ARBA00022490"/>
    </source>
</evidence>
<comment type="subcellular location">
    <subcellularLocation>
        <location evidence="1">Cytoplasm</location>
    </subcellularLocation>
</comment>